<evidence type="ECO:0000259" key="6">
    <source>
        <dbReference type="PROSITE" id="PS50110"/>
    </source>
</evidence>
<dbReference type="EC" id="2.7.13.3" evidence="2"/>
<dbReference type="InterPro" id="IPR001789">
    <property type="entry name" value="Sig_transdc_resp-reg_receiver"/>
</dbReference>
<keyword evidence="7" id="KW-0808">Transferase</keyword>
<organism evidence="7 8">
    <name type="scientific">Methylomonas methanica</name>
    <dbReference type="NCBI Taxonomy" id="421"/>
    <lineage>
        <taxon>Bacteria</taxon>
        <taxon>Pseudomonadati</taxon>
        <taxon>Pseudomonadota</taxon>
        <taxon>Gammaproteobacteria</taxon>
        <taxon>Methylococcales</taxon>
        <taxon>Methylococcaceae</taxon>
        <taxon>Methylomonas</taxon>
    </lineage>
</organism>
<dbReference type="SUPFAM" id="SSF55874">
    <property type="entry name" value="ATPase domain of HSP90 chaperone/DNA topoisomerase II/histidine kinase"/>
    <property type="match status" value="1"/>
</dbReference>
<evidence type="ECO:0000259" key="5">
    <source>
        <dbReference type="PROSITE" id="PS50109"/>
    </source>
</evidence>
<dbReference type="CDD" id="cd00082">
    <property type="entry name" value="HisKA"/>
    <property type="match status" value="1"/>
</dbReference>
<dbReference type="Gene3D" id="1.10.287.130">
    <property type="match status" value="1"/>
</dbReference>
<comment type="catalytic activity">
    <reaction evidence="1">
        <text>ATP + protein L-histidine = ADP + protein N-phospho-L-histidine.</text>
        <dbReference type="EC" id="2.7.13.3"/>
    </reaction>
</comment>
<dbReference type="PRINTS" id="PR00344">
    <property type="entry name" value="BCTRLSENSOR"/>
</dbReference>
<dbReference type="PANTHER" id="PTHR43065:SF50">
    <property type="entry name" value="HISTIDINE KINASE"/>
    <property type="match status" value="1"/>
</dbReference>
<dbReference type="Gene3D" id="3.40.50.2300">
    <property type="match status" value="1"/>
</dbReference>
<gene>
    <name evidence="7" type="ORF">A1332_18960</name>
</gene>
<name>A0A177M3G7_METMH</name>
<dbReference type="OrthoDB" id="1931120at2"/>
<keyword evidence="3 4" id="KW-0597">Phosphoprotein</keyword>
<dbReference type="PROSITE" id="PS50110">
    <property type="entry name" value="RESPONSE_REGULATORY"/>
    <property type="match status" value="1"/>
</dbReference>
<dbReference type="PROSITE" id="PS50109">
    <property type="entry name" value="HIS_KIN"/>
    <property type="match status" value="1"/>
</dbReference>
<feature type="domain" description="Histidine kinase" evidence="5">
    <location>
        <begin position="178"/>
        <end position="422"/>
    </location>
</feature>
<accession>A0A177M3G7</accession>
<dbReference type="EMBL" id="LUUG01000098">
    <property type="protein sequence ID" value="OAI00266.1"/>
    <property type="molecule type" value="Genomic_DNA"/>
</dbReference>
<dbReference type="InterPro" id="IPR036097">
    <property type="entry name" value="HisK_dim/P_sf"/>
</dbReference>
<proteinExistence type="predicted"/>
<dbReference type="SMART" id="SM00448">
    <property type="entry name" value="REC"/>
    <property type="match status" value="1"/>
</dbReference>
<evidence type="ECO:0000256" key="2">
    <source>
        <dbReference type="ARBA" id="ARBA00012438"/>
    </source>
</evidence>
<evidence type="ECO:0000313" key="8">
    <source>
        <dbReference type="Proteomes" id="UP000078090"/>
    </source>
</evidence>
<dbReference type="Proteomes" id="UP000078090">
    <property type="component" value="Unassembled WGS sequence"/>
</dbReference>
<dbReference type="PANTHER" id="PTHR43065">
    <property type="entry name" value="SENSOR HISTIDINE KINASE"/>
    <property type="match status" value="1"/>
</dbReference>
<feature type="modified residue" description="4-aspartylphosphate" evidence="4">
    <location>
        <position position="62"/>
    </location>
</feature>
<evidence type="ECO:0000256" key="1">
    <source>
        <dbReference type="ARBA" id="ARBA00000085"/>
    </source>
</evidence>
<dbReference type="InterPro" id="IPR003661">
    <property type="entry name" value="HisK_dim/P_dom"/>
</dbReference>
<dbReference type="InterPro" id="IPR036890">
    <property type="entry name" value="HATPase_C_sf"/>
</dbReference>
<dbReference type="AlphaFoldDB" id="A0A177M3G7"/>
<evidence type="ECO:0000313" key="7">
    <source>
        <dbReference type="EMBL" id="OAI00266.1"/>
    </source>
</evidence>
<dbReference type="InterPro" id="IPR005467">
    <property type="entry name" value="His_kinase_dom"/>
</dbReference>
<dbReference type="InterPro" id="IPR003594">
    <property type="entry name" value="HATPase_dom"/>
</dbReference>
<dbReference type="Pfam" id="PF02518">
    <property type="entry name" value="HATPase_c"/>
    <property type="match status" value="1"/>
</dbReference>
<feature type="domain" description="Response regulatory" evidence="6">
    <location>
        <begin position="13"/>
        <end position="129"/>
    </location>
</feature>
<evidence type="ECO:0000256" key="4">
    <source>
        <dbReference type="PROSITE-ProRule" id="PRU00169"/>
    </source>
</evidence>
<dbReference type="SMART" id="SM00387">
    <property type="entry name" value="HATPase_c"/>
    <property type="match status" value="1"/>
</dbReference>
<dbReference type="InterPro" id="IPR011006">
    <property type="entry name" value="CheY-like_superfamily"/>
</dbReference>
<reference evidence="7 8" key="1">
    <citation type="submission" date="2016-03" db="EMBL/GenBank/DDBJ databases">
        <authorList>
            <person name="Ploux O."/>
        </authorList>
    </citation>
    <scope>NUCLEOTIDE SEQUENCE [LARGE SCALE GENOMIC DNA]</scope>
    <source>
        <strain evidence="7 8">R-45363</strain>
    </source>
</reference>
<dbReference type="InterPro" id="IPR004358">
    <property type="entry name" value="Sig_transdc_His_kin-like_C"/>
</dbReference>
<dbReference type="GO" id="GO:0000155">
    <property type="term" value="F:phosphorelay sensor kinase activity"/>
    <property type="evidence" value="ECO:0007669"/>
    <property type="project" value="InterPro"/>
</dbReference>
<evidence type="ECO:0000256" key="3">
    <source>
        <dbReference type="ARBA" id="ARBA00022553"/>
    </source>
</evidence>
<dbReference type="SUPFAM" id="SSF52172">
    <property type="entry name" value="CheY-like"/>
    <property type="match status" value="1"/>
</dbReference>
<sequence>MESDKQSTERQATILLVDDESINLSVFGQFLAPYYQVLVATSGQRALQLAGGAPKPDLILLDVMMPDMDGYQVIGQLKADPKTGDIPVIFVTALTSDLEEERGLSLGAVDYLYKPCHLSILLARIKTQLELKNARDWLKDQNAYLETEVQRRHQENEAVHLQLLQSEKLAAIGQLAAGIAHEINNPIGFVNSNLNTLDSYLRDVFCVVDASNAALDEKPLSEETLQSLRELKQAKQLEYLRNDIPELIAESMEGLTRVRDIIQDLKDFAHADKNEWELGDLHKGLDSTLNIIANELKYHCTVHKQYGEIPQIYCLSSQLNQVFMNLLINAAQSIETKGDIHIRTGRADQNVWVEISDSGKGIAPENLPRLFEPFFTTKPVGKGTGLGLSVSQNIVRKHGGKIEVTSQLGQGSRFRVWLPIRPPELGAAE</sequence>
<dbReference type="SUPFAM" id="SSF47384">
    <property type="entry name" value="Homodimeric domain of signal transducing histidine kinase"/>
    <property type="match status" value="1"/>
</dbReference>
<keyword evidence="7" id="KW-0418">Kinase</keyword>
<comment type="caution">
    <text evidence="7">The sequence shown here is derived from an EMBL/GenBank/DDBJ whole genome shotgun (WGS) entry which is preliminary data.</text>
</comment>
<dbReference type="RefSeq" id="WP_064009873.1">
    <property type="nucleotide sequence ID" value="NZ_LUUG01000098.1"/>
</dbReference>
<protein>
    <recommendedName>
        <fullName evidence="2">histidine kinase</fullName>
        <ecNumber evidence="2">2.7.13.3</ecNumber>
    </recommendedName>
</protein>
<dbReference type="Gene3D" id="3.30.565.10">
    <property type="entry name" value="Histidine kinase-like ATPase, C-terminal domain"/>
    <property type="match status" value="1"/>
</dbReference>
<dbReference type="Pfam" id="PF00072">
    <property type="entry name" value="Response_reg"/>
    <property type="match status" value="1"/>
</dbReference>